<feature type="domain" description="Solute-binding protein family 3/N-terminal" evidence="4">
    <location>
        <begin position="39"/>
        <end position="274"/>
    </location>
</feature>
<evidence type="ECO:0000313" key="6">
    <source>
        <dbReference type="Proteomes" id="UP000197269"/>
    </source>
</evidence>
<evidence type="ECO:0000256" key="2">
    <source>
        <dbReference type="ARBA" id="ARBA00022729"/>
    </source>
</evidence>
<gene>
    <name evidence="5" type="ORF">B5E41_30250</name>
</gene>
<comment type="subcellular location">
    <subcellularLocation>
        <location evidence="1">Periplasm</location>
    </subcellularLocation>
</comment>
<dbReference type="EMBL" id="MXPU01000041">
    <property type="protein sequence ID" value="OWO89564.1"/>
    <property type="molecule type" value="Genomic_DNA"/>
</dbReference>
<comment type="caution">
    <text evidence="5">The sequence shown here is derived from an EMBL/GenBank/DDBJ whole genome shotgun (WGS) entry which is preliminary data.</text>
</comment>
<accession>A0A246DKQ8</accession>
<dbReference type="Gene3D" id="3.40.190.10">
    <property type="entry name" value="Periplasmic binding protein-like II"/>
    <property type="match status" value="2"/>
</dbReference>
<dbReference type="GO" id="GO:0042597">
    <property type="term" value="C:periplasmic space"/>
    <property type="evidence" value="ECO:0007669"/>
    <property type="project" value="UniProtKB-SubCell"/>
</dbReference>
<feature type="chain" id="PRO_5013394886" evidence="3">
    <location>
        <begin position="28"/>
        <end position="279"/>
    </location>
</feature>
<proteinExistence type="predicted"/>
<reference evidence="5 6" key="1">
    <citation type="submission" date="2017-03" db="EMBL/GenBank/DDBJ databases">
        <title>Genome of strain Rhizobium sp. CNPSo 668.</title>
        <authorList>
            <person name="Ribeiro R."/>
        </authorList>
    </citation>
    <scope>NUCLEOTIDE SEQUENCE [LARGE SCALE GENOMIC DNA]</scope>
    <source>
        <strain evidence="5 6">CNPSo 668</strain>
    </source>
</reference>
<dbReference type="InterPro" id="IPR001638">
    <property type="entry name" value="Solute-binding_3/MltF_N"/>
</dbReference>
<dbReference type="RefSeq" id="WP_088397248.1">
    <property type="nucleotide sequence ID" value="NZ_MXPU01000041.1"/>
</dbReference>
<dbReference type="SUPFAM" id="SSF53850">
    <property type="entry name" value="Periplasmic binding protein-like II"/>
    <property type="match status" value="1"/>
</dbReference>
<dbReference type="PANTHER" id="PTHR35936">
    <property type="entry name" value="MEMBRANE-BOUND LYTIC MUREIN TRANSGLYCOSYLASE F"/>
    <property type="match status" value="1"/>
</dbReference>
<evidence type="ECO:0000256" key="1">
    <source>
        <dbReference type="ARBA" id="ARBA00004418"/>
    </source>
</evidence>
<dbReference type="SMART" id="SM00062">
    <property type="entry name" value="PBPb"/>
    <property type="match status" value="1"/>
</dbReference>
<evidence type="ECO:0000313" key="5">
    <source>
        <dbReference type="EMBL" id="OWO89564.1"/>
    </source>
</evidence>
<organism evidence="5 6">
    <name type="scientific">Rhizobium esperanzae</name>
    <dbReference type="NCBI Taxonomy" id="1967781"/>
    <lineage>
        <taxon>Bacteria</taxon>
        <taxon>Pseudomonadati</taxon>
        <taxon>Pseudomonadota</taxon>
        <taxon>Alphaproteobacteria</taxon>
        <taxon>Hyphomicrobiales</taxon>
        <taxon>Rhizobiaceae</taxon>
        <taxon>Rhizobium/Agrobacterium group</taxon>
        <taxon>Rhizobium</taxon>
    </lineage>
</organism>
<dbReference type="Proteomes" id="UP000197269">
    <property type="component" value="Unassembled WGS sequence"/>
</dbReference>
<dbReference type="AlphaFoldDB" id="A0A246DKQ8"/>
<name>A0A246DKQ8_9HYPH</name>
<evidence type="ECO:0000259" key="4">
    <source>
        <dbReference type="SMART" id="SM00062"/>
    </source>
</evidence>
<protein>
    <submittedName>
        <fullName evidence="5">Amino acid ABC transporter substrate-binding protein</fullName>
    </submittedName>
</protein>
<sequence>MLNTLRNFQVIAAIATAWSISAAAAQAGEVLDRVLSTKTITIAAVPDWPPHSFLNDQGNLDGFDIDVSNDLAKRLGVQVKFVTPAWSIITAGKWEGRWDLAIGGMTPTKERAEKFDFPAVYYYDISVAAIYKDSKLTTIAELDGKTIGVTANTSDMEYLNQRLVIDSPDAPAFDYKFKAGQVKAYEASSTALDDLRLGDGVRLDAVVVSQNYLEKALKSGYPLKQLSDPLYYSPEAVIAERGDKEFYQAIASAFEGMKQDGTLTRLSTKWFGLDMTKAN</sequence>
<feature type="signal peptide" evidence="3">
    <location>
        <begin position="1"/>
        <end position="27"/>
    </location>
</feature>
<evidence type="ECO:0000256" key="3">
    <source>
        <dbReference type="SAM" id="SignalP"/>
    </source>
</evidence>
<keyword evidence="2 3" id="KW-0732">Signal</keyword>
<dbReference type="Pfam" id="PF00497">
    <property type="entry name" value="SBP_bac_3"/>
    <property type="match status" value="1"/>
</dbReference>
<dbReference type="PANTHER" id="PTHR35936:SF19">
    <property type="entry name" value="AMINO-ACID-BINDING PROTEIN YXEM-RELATED"/>
    <property type="match status" value="1"/>
</dbReference>